<accession>A0A482YAT7</accession>
<organism evidence="3 4">
    <name type="scientific">Natrinema hispanicum</name>
    <dbReference type="NCBI Taxonomy" id="392421"/>
    <lineage>
        <taxon>Archaea</taxon>
        <taxon>Methanobacteriati</taxon>
        <taxon>Methanobacteriota</taxon>
        <taxon>Stenosarchaea group</taxon>
        <taxon>Halobacteria</taxon>
        <taxon>Halobacteriales</taxon>
        <taxon>Natrialbaceae</taxon>
        <taxon>Natrinema</taxon>
    </lineage>
</organism>
<dbReference type="InterPro" id="IPR011635">
    <property type="entry name" value="CARDB"/>
</dbReference>
<dbReference type="Gene3D" id="2.60.40.10">
    <property type="entry name" value="Immunoglobulins"/>
    <property type="match status" value="1"/>
</dbReference>
<dbReference type="OrthoDB" id="103676at2157"/>
<evidence type="ECO:0000256" key="1">
    <source>
        <dbReference type="SAM" id="Phobius"/>
    </source>
</evidence>
<evidence type="ECO:0000259" key="2">
    <source>
        <dbReference type="Pfam" id="PF07705"/>
    </source>
</evidence>
<keyword evidence="1" id="KW-1133">Transmembrane helix</keyword>
<keyword evidence="1" id="KW-0812">Transmembrane</keyword>
<evidence type="ECO:0000313" key="4">
    <source>
        <dbReference type="Proteomes" id="UP000291097"/>
    </source>
</evidence>
<proteinExistence type="predicted"/>
<comment type="caution">
    <text evidence="3">The sequence shown here is derived from an EMBL/GenBank/DDBJ whole genome shotgun (WGS) entry which is preliminary data.</text>
</comment>
<dbReference type="Pfam" id="PF07705">
    <property type="entry name" value="CARDB"/>
    <property type="match status" value="1"/>
</dbReference>
<keyword evidence="1" id="KW-0472">Membrane</keyword>
<dbReference type="EMBL" id="SHMP01000004">
    <property type="protein sequence ID" value="RZV10815.1"/>
    <property type="molecule type" value="Genomic_DNA"/>
</dbReference>
<evidence type="ECO:0000313" key="3">
    <source>
        <dbReference type="EMBL" id="RZV10815.1"/>
    </source>
</evidence>
<feature type="domain" description="CARDB" evidence="2">
    <location>
        <begin position="247"/>
        <end position="326"/>
    </location>
</feature>
<gene>
    <name evidence="3" type="ORF">BDK88_2007</name>
</gene>
<dbReference type="AlphaFoldDB" id="A0A482YAT7"/>
<dbReference type="Proteomes" id="UP000291097">
    <property type="component" value="Unassembled WGS sequence"/>
</dbReference>
<protein>
    <submittedName>
        <fullName evidence="3">CARDB protein</fullName>
    </submittedName>
</protein>
<name>A0A482YAT7_9EURY</name>
<reference evidence="3 4" key="1">
    <citation type="submission" date="2019-02" db="EMBL/GenBank/DDBJ databases">
        <title>Genomic Encyclopedia of Archaeal and Bacterial Type Strains, Phase II (KMG-II): from individual species to whole genera.</title>
        <authorList>
            <person name="Goeker M."/>
        </authorList>
    </citation>
    <scope>NUCLEOTIDE SEQUENCE [LARGE SCALE GENOMIC DNA]</scope>
    <source>
        <strain evidence="3 4">DSM 18328</strain>
    </source>
</reference>
<sequence>MSQRSSIMNPATYSSLTVFAVVASLVVSSTFGVAAVAGMATAQSGPNTYTISQGDQCTTIEPLGNGHLTVEEFYDYRTPNTSPSSYSYSSHGTTHLQEDDTSSLFLYEGGDGLSLVLLHDRNRGDSGGGAVTMTFTNLPEEGEWVIEDDNYDGADDEFDHRDTSSRITWLWSEGRSDGAAFNGGLDDDFLIEISPRFNGDAATVQSADGRISEWEAVSATQTGHERISLDMDKPVVIQSGSCNSHTVTELSMDETVSPGESATIEATVKNDGGVTENVTVPFTVDGETVDEKEVSLEPGETVSLSTTTTFDEAGTYTIGAADETKDVTVGNGDGLPGFGVTAVAVAALLGTLVVYRRL</sequence>
<dbReference type="InterPro" id="IPR013783">
    <property type="entry name" value="Ig-like_fold"/>
</dbReference>
<dbReference type="RefSeq" id="WP_130500266.1">
    <property type="nucleotide sequence ID" value="NZ_SHMP01000004.1"/>
</dbReference>
<feature type="transmembrane region" description="Helical" evidence="1">
    <location>
        <begin position="335"/>
        <end position="355"/>
    </location>
</feature>